<accession>A0A9D1M956</accession>
<feature type="transmembrane region" description="Helical" evidence="1">
    <location>
        <begin position="84"/>
        <end position="109"/>
    </location>
</feature>
<feature type="transmembrane region" description="Helical" evidence="1">
    <location>
        <begin position="273"/>
        <end position="292"/>
    </location>
</feature>
<feature type="transmembrane region" description="Helical" evidence="1">
    <location>
        <begin position="9"/>
        <end position="29"/>
    </location>
</feature>
<protein>
    <recommendedName>
        <fullName evidence="4">YkoS</fullName>
    </recommendedName>
</protein>
<feature type="transmembrane region" description="Helical" evidence="1">
    <location>
        <begin position="173"/>
        <end position="205"/>
    </location>
</feature>
<reference evidence="2" key="2">
    <citation type="journal article" date="2021" name="PeerJ">
        <title>Extensive microbial diversity within the chicken gut microbiome revealed by metagenomics and culture.</title>
        <authorList>
            <person name="Gilroy R."/>
            <person name="Ravi A."/>
            <person name="Getino M."/>
            <person name="Pursley I."/>
            <person name="Horton D.L."/>
            <person name="Alikhan N.F."/>
            <person name="Baker D."/>
            <person name="Gharbi K."/>
            <person name="Hall N."/>
            <person name="Watson M."/>
            <person name="Adriaenssens E.M."/>
            <person name="Foster-Nyarko E."/>
            <person name="Jarju S."/>
            <person name="Secka A."/>
            <person name="Antonio M."/>
            <person name="Oren A."/>
            <person name="Chaudhuri R.R."/>
            <person name="La Ragione R."/>
            <person name="Hildebrand F."/>
            <person name="Pallen M.J."/>
        </authorList>
    </citation>
    <scope>NUCLEOTIDE SEQUENCE</scope>
    <source>
        <strain evidence="2">CHK158-818</strain>
    </source>
</reference>
<dbReference type="Pfam" id="PF19510">
    <property type="entry name" value="DUF6044"/>
    <property type="match status" value="1"/>
</dbReference>
<keyword evidence="1" id="KW-0472">Membrane</keyword>
<feature type="transmembrane region" description="Helical" evidence="1">
    <location>
        <begin position="217"/>
        <end position="241"/>
    </location>
</feature>
<reference evidence="2" key="1">
    <citation type="submission" date="2020-10" db="EMBL/GenBank/DDBJ databases">
        <authorList>
            <person name="Gilroy R."/>
        </authorList>
    </citation>
    <scope>NUCLEOTIDE SEQUENCE</scope>
    <source>
        <strain evidence="2">CHK158-818</strain>
    </source>
</reference>
<gene>
    <name evidence="2" type="ORF">IAB03_09210</name>
</gene>
<feature type="transmembrane region" description="Helical" evidence="1">
    <location>
        <begin position="367"/>
        <end position="385"/>
    </location>
</feature>
<feature type="transmembrane region" description="Helical" evidence="1">
    <location>
        <begin position="339"/>
        <end position="360"/>
    </location>
</feature>
<evidence type="ECO:0000313" key="2">
    <source>
        <dbReference type="EMBL" id="HIU55966.1"/>
    </source>
</evidence>
<dbReference type="EMBL" id="DVNA01000208">
    <property type="protein sequence ID" value="HIU55966.1"/>
    <property type="molecule type" value="Genomic_DNA"/>
</dbReference>
<keyword evidence="1" id="KW-0812">Transmembrane</keyword>
<dbReference type="AlphaFoldDB" id="A0A9D1M956"/>
<sequence>MIKNEKTRYIFWGGVVCILMYYIPVLWLGQNSHVIIHDNLDGEFIYRIWMTLDGSDKYNNGMIWQVMNGLPRDYLQTSLNMTVLFFQIFSPFIAYIVNDILARLIAYAGMFLLLKQYVLSETWIDQRTKFLVMVCSLLFALIPTYTVYGGLTVMGQPLLFWSFLNLWNNKNSWFNYAIIVLFPFCSSFFLTGFFICVVLSLVWMYGLCVFKRVKKEFLIGLILLGVVYCLTEYRMIFSVLFEKSQSHRLEFSSMYSWIDILYETLKLLFVTQYHSGVFTSVPCIIMLLVLLFLNKGVKQKTDQVIILCIGSILILNMIYLYLFKQTDITIIRIFQWNRFYFLLPGLWIVLLASVSNQLLYASCKKPVYFQALVISMIAVSFLYVLNKNEEFKGNIRELAGRFFMKESRSPSFARFFSPALFDQIKDYIGRDQSEYRVICLGIHPSVAIYNGFFTLDSYQTSYPLEYKHQFRRIICRELDKDSDLKKYFDNWGSRCYMYASELKRNCMVGKYDTISVKSLDIDVPVLQEMGAAYIFSAVEIQNANQLNLSMEKVFEDENSYWRIYLYKIG</sequence>
<comment type="caution">
    <text evidence="2">The sequence shown here is derived from an EMBL/GenBank/DDBJ whole genome shotgun (WGS) entry which is preliminary data.</text>
</comment>
<dbReference type="InterPro" id="IPR046107">
    <property type="entry name" value="DUF6044"/>
</dbReference>
<keyword evidence="1" id="KW-1133">Transmembrane helix</keyword>
<evidence type="ECO:0008006" key="4">
    <source>
        <dbReference type="Google" id="ProtNLM"/>
    </source>
</evidence>
<feature type="transmembrane region" description="Helical" evidence="1">
    <location>
        <begin position="304"/>
        <end position="323"/>
    </location>
</feature>
<proteinExistence type="predicted"/>
<evidence type="ECO:0000313" key="3">
    <source>
        <dbReference type="Proteomes" id="UP000824112"/>
    </source>
</evidence>
<evidence type="ECO:0000256" key="1">
    <source>
        <dbReference type="SAM" id="Phobius"/>
    </source>
</evidence>
<organism evidence="2 3">
    <name type="scientific">Candidatus Gallibacteroides avistercoris</name>
    <dbReference type="NCBI Taxonomy" id="2840833"/>
    <lineage>
        <taxon>Bacteria</taxon>
        <taxon>Pseudomonadati</taxon>
        <taxon>Bacteroidota</taxon>
        <taxon>Bacteroidia</taxon>
        <taxon>Bacteroidales</taxon>
        <taxon>Bacteroidaceae</taxon>
        <taxon>Bacteroidaceae incertae sedis</taxon>
        <taxon>Candidatus Gallibacteroides</taxon>
    </lineage>
</organism>
<name>A0A9D1M956_9BACT</name>
<dbReference type="Proteomes" id="UP000824112">
    <property type="component" value="Unassembled WGS sequence"/>
</dbReference>
<feature type="transmembrane region" description="Helical" evidence="1">
    <location>
        <begin position="130"/>
        <end position="153"/>
    </location>
</feature>